<accession>A0A6A5TW43</accession>
<dbReference type="SUPFAM" id="SSF48557">
    <property type="entry name" value="L-aspartase-like"/>
    <property type="match status" value="1"/>
</dbReference>
<dbReference type="InterPro" id="IPR008948">
    <property type="entry name" value="L-Aspartase-like"/>
</dbReference>
<gene>
    <name evidence="1" type="ORF">CC80DRAFT_548355</name>
</gene>
<keyword evidence="2" id="KW-1185">Reference proteome</keyword>
<dbReference type="Gene3D" id="1.20.200.10">
    <property type="entry name" value="Fumarase/aspartase (Central domain)"/>
    <property type="match status" value="1"/>
</dbReference>
<organism evidence="1 2">
    <name type="scientific">Byssothecium circinans</name>
    <dbReference type="NCBI Taxonomy" id="147558"/>
    <lineage>
        <taxon>Eukaryota</taxon>
        <taxon>Fungi</taxon>
        <taxon>Dikarya</taxon>
        <taxon>Ascomycota</taxon>
        <taxon>Pezizomycotina</taxon>
        <taxon>Dothideomycetes</taxon>
        <taxon>Pleosporomycetidae</taxon>
        <taxon>Pleosporales</taxon>
        <taxon>Massarineae</taxon>
        <taxon>Massarinaceae</taxon>
        <taxon>Byssothecium</taxon>
    </lineage>
</organism>
<name>A0A6A5TW43_9PLEO</name>
<dbReference type="Proteomes" id="UP000800035">
    <property type="component" value="Unassembled WGS sequence"/>
</dbReference>
<dbReference type="GO" id="GO:0003824">
    <property type="term" value="F:catalytic activity"/>
    <property type="evidence" value="ECO:0007669"/>
    <property type="project" value="InterPro"/>
</dbReference>
<protein>
    <submittedName>
        <fullName evidence="1">Uncharacterized protein</fullName>
    </submittedName>
</protein>
<reference evidence="1" key="1">
    <citation type="journal article" date="2020" name="Stud. Mycol.">
        <title>101 Dothideomycetes genomes: a test case for predicting lifestyles and emergence of pathogens.</title>
        <authorList>
            <person name="Haridas S."/>
            <person name="Albert R."/>
            <person name="Binder M."/>
            <person name="Bloem J."/>
            <person name="Labutti K."/>
            <person name="Salamov A."/>
            <person name="Andreopoulos B."/>
            <person name="Baker S."/>
            <person name="Barry K."/>
            <person name="Bills G."/>
            <person name="Bluhm B."/>
            <person name="Cannon C."/>
            <person name="Castanera R."/>
            <person name="Culley D."/>
            <person name="Daum C."/>
            <person name="Ezra D."/>
            <person name="Gonzalez J."/>
            <person name="Henrissat B."/>
            <person name="Kuo A."/>
            <person name="Liang C."/>
            <person name="Lipzen A."/>
            <person name="Lutzoni F."/>
            <person name="Magnuson J."/>
            <person name="Mondo S."/>
            <person name="Nolan M."/>
            <person name="Ohm R."/>
            <person name="Pangilinan J."/>
            <person name="Park H.-J."/>
            <person name="Ramirez L."/>
            <person name="Alfaro M."/>
            <person name="Sun H."/>
            <person name="Tritt A."/>
            <person name="Yoshinaga Y."/>
            <person name="Zwiers L.-H."/>
            <person name="Turgeon B."/>
            <person name="Goodwin S."/>
            <person name="Spatafora J."/>
            <person name="Crous P."/>
            <person name="Grigoriev I."/>
        </authorList>
    </citation>
    <scope>NUCLEOTIDE SEQUENCE</scope>
    <source>
        <strain evidence="1">CBS 675.92</strain>
    </source>
</reference>
<dbReference type="EMBL" id="ML976991">
    <property type="protein sequence ID" value="KAF1956865.1"/>
    <property type="molecule type" value="Genomic_DNA"/>
</dbReference>
<proteinExistence type="predicted"/>
<dbReference type="AlphaFoldDB" id="A0A6A5TW43"/>
<evidence type="ECO:0000313" key="1">
    <source>
        <dbReference type="EMBL" id="KAF1956865.1"/>
    </source>
</evidence>
<sequence length="134" mass="14885">MGRSLQLVLLDNQDLQARNVPLTAIVSLRKTLSESLAAHWSTVRDAYIAHGDATKLLGRGSRRLYTFVRKRLGIPLLCTRRLETPKLQKQGGTIEEAPTVGSYNSMLYVAIKDGTILETLLSILQDSDVAVQFF</sequence>
<evidence type="ECO:0000313" key="2">
    <source>
        <dbReference type="Proteomes" id="UP000800035"/>
    </source>
</evidence>
<dbReference type="OrthoDB" id="10051290at2759"/>